<keyword evidence="12" id="KW-0472">Membrane</keyword>
<evidence type="ECO:0000256" key="8">
    <source>
        <dbReference type="ARBA" id="ARBA00023277"/>
    </source>
</evidence>
<keyword evidence="8 11" id="KW-0119">Carbohydrate metabolism</keyword>
<dbReference type="InterPro" id="IPR001554">
    <property type="entry name" value="Glyco_hydro_14"/>
</dbReference>
<protein>
    <recommendedName>
        <fullName evidence="4 11">Beta-amylase</fullName>
        <ecNumber evidence="4 11">3.2.1.2</ecNumber>
    </recommendedName>
</protein>
<keyword evidence="6" id="KW-0732">Signal</keyword>
<dbReference type="SUPFAM" id="SSF51445">
    <property type="entry name" value="(Trans)glycosidases"/>
    <property type="match status" value="1"/>
</dbReference>
<dbReference type="PROSITE" id="PS00679">
    <property type="entry name" value="BETA_AMYLASE_2"/>
    <property type="match status" value="1"/>
</dbReference>
<accession>A0ABT4CQR8</accession>
<dbReference type="PROSITE" id="PS00506">
    <property type="entry name" value="BETA_AMYLASE_1"/>
    <property type="match status" value="1"/>
</dbReference>
<sequence>MLKTQLKKRLKTYERRNIKRIGSLCLSFLIAGMFGVTKPIDVHAKSYKEDFTANVMAPLHVNDWGQFENELNMAKDMGVNAVSVDVWWGDVEKQEDNQFDWNYYDRVFKEIKDAGLQIVPIMSFHQCGGNVGDDYTAYLPSWVWRKYHGKNYLGRTLDWDDLKYESELGNTSAEYLSLWIDDLVKNEYVDFMNSFEDHYAFYANDFAELNVSCGASGELRYPSYNAHDANNTYSGFPNKGYFQCYSNLAQDDFRKSILEKYNNLEGVNAAWGINLTDDSQITPPTDGANFIYGSGRAYLDSQYGRDFIEWYNNELVNHGRNMIKYAEQAFDDELSNVQLGIKIPGVHWQIDNSNYPRTAEINAGLINTDFSKENGYGYKSIMQMVKEFNGKVTLHFTCLEMNDRNGDTTSAAKTLVAWVGDAAHDNGVEIKGENGLSGGNDSQTFWNNINDAIDNHYYNGITILRLNDAVYGDSNKYYRDLINKNE</sequence>
<keyword evidence="5" id="KW-0479">Metal-binding</keyword>
<keyword evidence="12" id="KW-0812">Transmembrane</keyword>
<evidence type="ECO:0000256" key="9">
    <source>
        <dbReference type="ARBA" id="ARBA00023295"/>
    </source>
</evidence>
<dbReference type="PRINTS" id="PR00841">
    <property type="entry name" value="GLHYDLASE14A"/>
</dbReference>
<comment type="catalytic activity">
    <reaction evidence="1 11">
        <text>Hydrolysis of (1-&gt;4)-alpha-D-glucosidic linkages in polysaccharides so as to remove successive maltose units from the non-reducing ends of the chains.</text>
        <dbReference type="EC" id="3.2.1.2"/>
    </reaction>
</comment>
<reference evidence="13" key="1">
    <citation type="submission" date="2022-12" db="EMBL/GenBank/DDBJ databases">
        <authorList>
            <person name="Wang J."/>
        </authorList>
    </citation>
    <scope>NUCLEOTIDE SEQUENCE</scope>
    <source>
        <strain evidence="13">HY-42-06</strain>
    </source>
</reference>
<dbReference type="Proteomes" id="UP001079657">
    <property type="component" value="Unassembled WGS sequence"/>
</dbReference>
<dbReference type="PANTHER" id="PTHR31352">
    <property type="entry name" value="BETA-AMYLASE 1, CHLOROPLASTIC"/>
    <property type="match status" value="1"/>
</dbReference>
<keyword evidence="10 11" id="KW-0624">Polysaccharide degradation</keyword>
<keyword evidence="12" id="KW-1133">Transmembrane helix</keyword>
<dbReference type="PANTHER" id="PTHR31352:SF1">
    <property type="entry name" value="BETA-AMYLASE 3, CHLOROPLASTIC"/>
    <property type="match status" value="1"/>
</dbReference>
<evidence type="ECO:0000256" key="11">
    <source>
        <dbReference type="RuleBase" id="RU000509"/>
    </source>
</evidence>
<comment type="caution">
    <text evidence="13">The sequence shown here is derived from an EMBL/GenBank/DDBJ whole genome shotgun (WGS) entry which is preliminary data.</text>
</comment>
<evidence type="ECO:0000313" key="14">
    <source>
        <dbReference type="Proteomes" id="UP001079657"/>
    </source>
</evidence>
<gene>
    <name evidence="13" type="ORF">OXH55_12190</name>
</gene>
<evidence type="ECO:0000256" key="3">
    <source>
        <dbReference type="ARBA" id="ARBA00005652"/>
    </source>
</evidence>
<evidence type="ECO:0000256" key="12">
    <source>
        <dbReference type="SAM" id="Phobius"/>
    </source>
</evidence>
<keyword evidence="7 11" id="KW-0378">Hydrolase</keyword>
<evidence type="ECO:0000256" key="2">
    <source>
        <dbReference type="ARBA" id="ARBA00001913"/>
    </source>
</evidence>
<dbReference type="Gene3D" id="3.20.20.80">
    <property type="entry name" value="Glycosidases"/>
    <property type="match status" value="1"/>
</dbReference>
<comment type="cofactor">
    <cofactor evidence="2">
        <name>Ca(2+)</name>
        <dbReference type="ChEBI" id="CHEBI:29108"/>
    </cofactor>
</comment>
<evidence type="ECO:0000313" key="13">
    <source>
        <dbReference type="EMBL" id="MCY6371400.1"/>
    </source>
</evidence>
<evidence type="ECO:0000256" key="7">
    <source>
        <dbReference type="ARBA" id="ARBA00022801"/>
    </source>
</evidence>
<dbReference type="InterPro" id="IPR000125">
    <property type="entry name" value="Glyco_hydro_14A_bac"/>
</dbReference>
<dbReference type="InterPro" id="IPR017853">
    <property type="entry name" value="GH"/>
</dbReference>
<dbReference type="EC" id="3.2.1.2" evidence="4 11"/>
<dbReference type="EMBL" id="JAPQES010000004">
    <property type="protein sequence ID" value="MCY6371400.1"/>
    <property type="molecule type" value="Genomic_DNA"/>
</dbReference>
<comment type="similarity">
    <text evidence="3 11">Belongs to the glycosyl hydrolase 14 family.</text>
</comment>
<proteinExistence type="inferred from homology"/>
<evidence type="ECO:0000256" key="10">
    <source>
        <dbReference type="ARBA" id="ARBA00023326"/>
    </source>
</evidence>
<feature type="transmembrane region" description="Helical" evidence="12">
    <location>
        <begin position="21"/>
        <end position="40"/>
    </location>
</feature>
<organism evidence="13 14">
    <name type="scientific">Clostridium ganghwense</name>
    <dbReference type="NCBI Taxonomy" id="312089"/>
    <lineage>
        <taxon>Bacteria</taxon>
        <taxon>Bacillati</taxon>
        <taxon>Bacillota</taxon>
        <taxon>Clostridia</taxon>
        <taxon>Eubacteriales</taxon>
        <taxon>Clostridiaceae</taxon>
        <taxon>Clostridium</taxon>
    </lineage>
</organism>
<dbReference type="RefSeq" id="WP_268050264.1">
    <property type="nucleotide sequence ID" value="NZ_JAPQES010000004.1"/>
</dbReference>
<dbReference type="Pfam" id="PF01373">
    <property type="entry name" value="Glyco_hydro_14"/>
    <property type="match status" value="1"/>
</dbReference>
<evidence type="ECO:0000256" key="6">
    <source>
        <dbReference type="ARBA" id="ARBA00022729"/>
    </source>
</evidence>
<name>A0ABT4CQR8_9CLOT</name>
<evidence type="ECO:0000256" key="5">
    <source>
        <dbReference type="ARBA" id="ARBA00022723"/>
    </source>
</evidence>
<evidence type="ECO:0000256" key="4">
    <source>
        <dbReference type="ARBA" id="ARBA00012594"/>
    </source>
</evidence>
<dbReference type="PRINTS" id="PR00750">
    <property type="entry name" value="BETAAMYLASE"/>
</dbReference>
<evidence type="ECO:0000256" key="1">
    <source>
        <dbReference type="ARBA" id="ARBA00000546"/>
    </source>
</evidence>
<keyword evidence="9 11" id="KW-0326">Glycosidase</keyword>
<keyword evidence="14" id="KW-1185">Reference proteome</keyword>
<dbReference type="InterPro" id="IPR018238">
    <property type="entry name" value="Glyco_hydro_14_CS"/>
</dbReference>